<evidence type="ECO:0000256" key="9">
    <source>
        <dbReference type="ARBA" id="ARBA00022691"/>
    </source>
</evidence>
<feature type="domain" description="Ribosomal RNA small subunit methyltransferase E PUA-like" evidence="14">
    <location>
        <begin position="18"/>
        <end position="64"/>
    </location>
</feature>
<dbReference type="InterPro" id="IPR046886">
    <property type="entry name" value="RsmE_MTase_dom"/>
</dbReference>
<sequence length="238" mass="26723">MNRFYIETELNTGNTVELTESVFHHWVRVLRAKEQEQAIFFNGKGGEYLVTLTQINKKNAFVSVDQFDAADRTAPFKVTLGQVMSKGDRMDYAIQKATELGVTTIQLLTSERCEMRLKYDRDQKKLDHWQSVAIAACEQCGMNSVPEILAPISLTDWVESDLPESRFVLAPNKDQSNVLLNSSPDLALLIGPEGGLSEAEINIANQNNFKNWCIGDRVLRTETAPVVALSILNYHFAP</sequence>
<comment type="catalytic activity">
    <reaction evidence="11 12">
        <text>uridine(1498) in 16S rRNA + S-adenosyl-L-methionine = N(3)-methyluridine(1498) in 16S rRNA + S-adenosyl-L-homocysteine + H(+)</text>
        <dbReference type="Rhea" id="RHEA:42920"/>
        <dbReference type="Rhea" id="RHEA-COMP:10283"/>
        <dbReference type="Rhea" id="RHEA-COMP:10284"/>
        <dbReference type="ChEBI" id="CHEBI:15378"/>
        <dbReference type="ChEBI" id="CHEBI:57856"/>
        <dbReference type="ChEBI" id="CHEBI:59789"/>
        <dbReference type="ChEBI" id="CHEBI:65315"/>
        <dbReference type="ChEBI" id="CHEBI:74502"/>
        <dbReference type="EC" id="2.1.1.193"/>
    </reaction>
</comment>
<keyword evidence="8 12" id="KW-0808">Transferase</keyword>
<keyword evidence="6 12" id="KW-0698">rRNA processing</keyword>
<dbReference type="Gene3D" id="3.40.1280.10">
    <property type="match status" value="1"/>
</dbReference>
<evidence type="ECO:0000256" key="3">
    <source>
        <dbReference type="ARBA" id="ARBA00012328"/>
    </source>
</evidence>
<comment type="similarity">
    <text evidence="2 12">Belongs to the RNA methyltransferase RsmE family.</text>
</comment>
<evidence type="ECO:0000256" key="11">
    <source>
        <dbReference type="ARBA" id="ARBA00047944"/>
    </source>
</evidence>
<dbReference type="RefSeq" id="WP_272655804.1">
    <property type="nucleotide sequence ID" value="NZ_CP085083.1"/>
</dbReference>
<dbReference type="CDD" id="cd18084">
    <property type="entry name" value="RsmE-like"/>
    <property type="match status" value="1"/>
</dbReference>
<evidence type="ECO:0000256" key="5">
    <source>
        <dbReference type="ARBA" id="ARBA00022490"/>
    </source>
</evidence>
<keyword evidence="5 12" id="KW-0963">Cytoplasm</keyword>
<name>A0AAJ6NLG8_9GAMM</name>
<dbReference type="PIRSF" id="PIRSF015601">
    <property type="entry name" value="MTase_slr0722"/>
    <property type="match status" value="1"/>
</dbReference>
<dbReference type="PANTHER" id="PTHR30027">
    <property type="entry name" value="RIBOSOMAL RNA SMALL SUBUNIT METHYLTRANSFERASE E"/>
    <property type="match status" value="1"/>
</dbReference>
<evidence type="ECO:0000256" key="2">
    <source>
        <dbReference type="ARBA" id="ARBA00005528"/>
    </source>
</evidence>
<dbReference type="EC" id="2.1.1.193" evidence="3 12"/>
<dbReference type="NCBIfam" id="TIGR00046">
    <property type="entry name" value="RsmE family RNA methyltransferase"/>
    <property type="match status" value="1"/>
</dbReference>
<dbReference type="NCBIfam" id="NF008692">
    <property type="entry name" value="PRK11713.1-5"/>
    <property type="match status" value="1"/>
</dbReference>
<reference evidence="15" key="2">
    <citation type="submission" date="2023-02" db="EMBL/GenBank/DDBJ databases">
        <authorList>
            <person name="Huang Y."/>
            <person name="Zhang Y."/>
            <person name="Zhang T."/>
            <person name="Wang J."/>
        </authorList>
    </citation>
    <scope>NUCLEOTIDE SEQUENCE</scope>
    <source>
        <strain evidence="15">KJ-1</strain>
    </source>
</reference>
<dbReference type="SUPFAM" id="SSF75217">
    <property type="entry name" value="alpha/beta knot"/>
    <property type="match status" value="1"/>
</dbReference>
<evidence type="ECO:0000256" key="1">
    <source>
        <dbReference type="ARBA" id="ARBA00004496"/>
    </source>
</evidence>
<comment type="function">
    <text evidence="10 12">Specifically methylates the N3 position of the uracil ring of uridine 1498 (m3U1498) in 16S rRNA. Acts on the fully assembled 30S ribosomal subunit.</text>
</comment>
<dbReference type="Pfam" id="PF04452">
    <property type="entry name" value="Methyltrans_RNA"/>
    <property type="match status" value="1"/>
</dbReference>
<keyword evidence="9 12" id="KW-0949">S-adenosyl-L-methionine</keyword>
<protein>
    <recommendedName>
        <fullName evidence="4 12">Ribosomal RNA small subunit methyltransferase E</fullName>
        <ecNumber evidence="3 12">2.1.1.193</ecNumber>
    </recommendedName>
</protein>
<evidence type="ECO:0000256" key="4">
    <source>
        <dbReference type="ARBA" id="ARBA00013673"/>
    </source>
</evidence>
<evidence type="ECO:0000259" key="13">
    <source>
        <dbReference type="Pfam" id="PF04452"/>
    </source>
</evidence>
<dbReference type="EMBL" id="CP085083">
    <property type="protein sequence ID" value="WDZ52377.1"/>
    <property type="molecule type" value="Genomic_DNA"/>
</dbReference>
<dbReference type="Pfam" id="PF20260">
    <property type="entry name" value="PUA_4"/>
    <property type="match status" value="1"/>
</dbReference>
<keyword evidence="7 12" id="KW-0489">Methyltransferase</keyword>
<dbReference type="GO" id="GO:0070475">
    <property type="term" value="P:rRNA base methylation"/>
    <property type="evidence" value="ECO:0007669"/>
    <property type="project" value="TreeGrafter"/>
</dbReference>
<dbReference type="InterPro" id="IPR046887">
    <property type="entry name" value="RsmE_PUA-like"/>
</dbReference>
<proteinExistence type="inferred from homology"/>
<evidence type="ECO:0000256" key="10">
    <source>
        <dbReference type="ARBA" id="ARBA00025699"/>
    </source>
</evidence>
<dbReference type="InterPro" id="IPR029026">
    <property type="entry name" value="tRNA_m1G_MTases_N"/>
</dbReference>
<evidence type="ECO:0000256" key="12">
    <source>
        <dbReference type="PIRNR" id="PIRNR015601"/>
    </source>
</evidence>
<evidence type="ECO:0000259" key="14">
    <source>
        <dbReference type="Pfam" id="PF20260"/>
    </source>
</evidence>
<dbReference type="SUPFAM" id="SSF88697">
    <property type="entry name" value="PUA domain-like"/>
    <property type="match status" value="1"/>
</dbReference>
<comment type="subcellular location">
    <subcellularLocation>
        <location evidence="1 12">Cytoplasm</location>
    </subcellularLocation>
</comment>
<evidence type="ECO:0000256" key="8">
    <source>
        <dbReference type="ARBA" id="ARBA00022679"/>
    </source>
</evidence>
<dbReference type="InterPro" id="IPR029028">
    <property type="entry name" value="Alpha/beta_knot_MTases"/>
</dbReference>
<reference evidence="15" key="1">
    <citation type="journal article" date="2022" name="Front Environ Sci">
        <title>Complete genome sequence analysis of a novel alkane-degrading bacterial strain, Acinetobacter vivianii KJ-1, and its diesel degradation ability.</title>
        <authorList>
            <person name="Zhang Y."/>
            <person name="Song F."/>
            <person name="Wang J."/>
            <person name="Zhao Q."/>
            <person name="Zheng L."/>
            <person name="Wang Z."/>
            <person name="Zhang X."/>
            <person name="Gao Y."/>
            <person name="Chen G."/>
            <person name="Huang Y."/>
        </authorList>
    </citation>
    <scope>NUCLEOTIDE SEQUENCE</scope>
    <source>
        <strain evidence="15">KJ-1</strain>
    </source>
</reference>
<dbReference type="AlphaFoldDB" id="A0AAJ6NLG8"/>
<dbReference type="Proteomes" id="UP001199528">
    <property type="component" value="Chromosome"/>
</dbReference>
<gene>
    <name evidence="15" type="ORF">LF296_06280</name>
</gene>
<evidence type="ECO:0000256" key="7">
    <source>
        <dbReference type="ARBA" id="ARBA00022603"/>
    </source>
</evidence>
<dbReference type="PANTHER" id="PTHR30027:SF3">
    <property type="entry name" value="16S RRNA (URACIL(1498)-N(3))-METHYLTRANSFERASE"/>
    <property type="match status" value="1"/>
</dbReference>
<organism evidence="15 16">
    <name type="scientific">Acinetobacter vivianii</name>
    <dbReference type="NCBI Taxonomy" id="1776742"/>
    <lineage>
        <taxon>Bacteria</taxon>
        <taxon>Pseudomonadati</taxon>
        <taxon>Pseudomonadota</taxon>
        <taxon>Gammaproteobacteria</taxon>
        <taxon>Moraxellales</taxon>
        <taxon>Moraxellaceae</taxon>
        <taxon>Acinetobacter</taxon>
    </lineage>
</organism>
<dbReference type="KEGG" id="aviv:LF296_06280"/>
<evidence type="ECO:0000256" key="6">
    <source>
        <dbReference type="ARBA" id="ARBA00022552"/>
    </source>
</evidence>
<evidence type="ECO:0000313" key="15">
    <source>
        <dbReference type="EMBL" id="WDZ52377.1"/>
    </source>
</evidence>
<evidence type="ECO:0000313" key="16">
    <source>
        <dbReference type="Proteomes" id="UP001199528"/>
    </source>
</evidence>
<dbReference type="GO" id="GO:0005737">
    <property type="term" value="C:cytoplasm"/>
    <property type="evidence" value="ECO:0007669"/>
    <property type="project" value="UniProtKB-SubCell"/>
</dbReference>
<dbReference type="GO" id="GO:0070042">
    <property type="term" value="F:rRNA (uridine-N3-)-methyltransferase activity"/>
    <property type="evidence" value="ECO:0007669"/>
    <property type="project" value="TreeGrafter"/>
</dbReference>
<feature type="domain" description="Ribosomal RNA small subunit methyltransferase E methyltransferase" evidence="13">
    <location>
        <begin position="74"/>
        <end position="232"/>
    </location>
</feature>
<accession>A0AAJ6NLG8</accession>
<dbReference type="InterPro" id="IPR015947">
    <property type="entry name" value="PUA-like_sf"/>
</dbReference>
<dbReference type="InterPro" id="IPR006700">
    <property type="entry name" value="RsmE"/>
</dbReference>